<comment type="caution">
    <text evidence="21">The sequence shown here is derived from an EMBL/GenBank/DDBJ whole genome shotgun (WGS) entry which is preliminary data.</text>
</comment>
<keyword evidence="9 20" id="KW-1133">Transmembrane helix</keyword>
<dbReference type="PIRSF" id="PIRSF000332">
    <property type="entry name" value="FMO"/>
    <property type="match status" value="1"/>
</dbReference>
<dbReference type="InterPro" id="IPR020946">
    <property type="entry name" value="Flavin_mOase-like"/>
</dbReference>
<keyword evidence="7 18" id="KW-0274">FAD</keyword>
<comment type="similarity">
    <text evidence="3 18 19">Belongs to the FMO family.</text>
</comment>
<evidence type="ECO:0000256" key="19">
    <source>
        <dbReference type="RuleBase" id="RU361177"/>
    </source>
</evidence>
<dbReference type="EMBL" id="JBAMIC010000012">
    <property type="protein sequence ID" value="KAK7098948.1"/>
    <property type="molecule type" value="Genomic_DNA"/>
</dbReference>
<keyword evidence="11 18" id="KW-0503">Monooxygenase</keyword>
<comment type="function">
    <text evidence="13">Broad spectrum monooxygenase that catalyzes the oxygenation of a wide variety of nitrogen- and sulfur-containing compounds including xenobiotics. Catalyzes the S-oxygenation of hypotaurine to produce taurine, an organic osmolyte involved in cell volume regulation as well as a variety of cytoprotective and developmental processes. In vitro, catalyzes the N-oxygenation of trimethylamine (TMA) to produce trimethylamine N-oxide (TMAO) and could therefore participate to the detoxification of this compound that is generated by the action of gut microbiota from dietary precursors such as choline, choline containing compounds, betaine or L-carnitine.</text>
</comment>
<keyword evidence="12 18" id="KW-0472">Membrane</keyword>
<dbReference type="GO" id="GO:0005789">
    <property type="term" value="C:endoplasmic reticulum membrane"/>
    <property type="evidence" value="ECO:0007669"/>
    <property type="project" value="UniProtKB-SubCell"/>
</dbReference>
<evidence type="ECO:0000256" key="3">
    <source>
        <dbReference type="ARBA" id="ARBA00009183"/>
    </source>
</evidence>
<dbReference type="InterPro" id="IPR050346">
    <property type="entry name" value="FMO-like"/>
</dbReference>
<comment type="cofactor">
    <cofactor evidence="1 18 19">
        <name>FAD</name>
        <dbReference type="ChEBI" id="CHEBI:57692"/>
    </cofactor>
</comment>
<evidence type="ECO:0000256" key="13">
    <source>
        <dbReference type="ARBA" id="ARBA00045957"/>
    </source>
</evidence>
<evidence type="ECO:0000256" key="12">
    <source>
        <dbReference type="ARBA" id="ARBA00023136"/>
    </source>
</evidence>
<dbReference type="AlphaFoldDB" id="A0AAN9B4D0"/>
<evidence type="ECO:0000256" key="5">
    <source>
        <dbReference type="ARBA" id="ARBA00022692"/>
    </source>
</evidence>
<evidence type="ECO:0000256" key="16">
    <source>
        <dbReference type="ARBA" id="ARBA00048088"/>
    </source>
</evidence>
<name>A0AAN9B4D0_9CAEN</name>
<evidence type="ECO:0000256" key="6">
    <source>
        <dbReference type="ARBA" id="ARBA00022824"/>
    </source>
</evidence>
<evidence type="ECO:0000256" key="17">
    <source>
        <dbReference type="ARBA" id="ARBA00049443"/>
    </source>
</evidence>
<dbReference type="GO" id="GO:0004499">
    <property type="term" value="F:N,N-dimethylaniline monooxygenase activity"/>
    <property type="evidence" value="ECO:0007669"/>
    <property type="project" value="UniProtKB-UniRule"/>
</dbReference>
<dbReference type="Gene3D" id="3.50.50.60">
    <property type="entry name" value="FAD/NAD(P)-binding domain"/>
    <property type="match status" value="1"/>
</dbReference>
<dbReference type="PANTHER" id="PTHR23023">
    <property type="entry name" value="DIMETHYLANILINE MONOOXYGENASE"/>
    <property type="match status" value="1"/>
</dbReference>
<keyword evidence="22" id="KW-1185">Reference proteome</keyword>
<evidence type="ECO:0000256" key="9">
    <source>
        <dbReference type="ARBA" id="ARBA00022989"/>
    </source>
</evidence>
<evidence type="ECO:0000256" key="15">
    <source>
        <dbReference type="ARBA" id="ARBA00048041"/>
    </source>
</evidence>
<evidence type="ECO:0000256" key="2">
    <source>
        <dbReference type="ARBA" id="ARBA00004389"/>
    </source>
</evidence>
<dbReference type="GO" id="GO:0050661">
    <property type="term" value="F:NADP binding"/>
    <property type="evidence" value="ECO:0007669"/>
    <property type="project" value="InterPro"/>
</dbReference>
<dbReference type="PRINTS" id="PR00370">
    <property type="entry name" value="FMOXYGENASE"/>
</dbReference>
<evidence type="ECO:0000256" key="1">
    <source>
        <dbReference type="ARBA" id="ARBA00001974"/>
    </source>
</evidence>
<evidence type="ECO:0000313" key="21">
    <source>
        <dbReference type="EMBL" id="KAK7098948.1"/>
    </source>
</evidence>
<dbReference type="InterPro" id="IPR000960">
    <property type="entry name" value="Flavin_mOase"/>
</dbReference>
<dbReference type="GO" id="GO:0034899">
    <property type="term" value="F:trimethylamine monooxygenase activity"/>
    <property type="evidence" value="ECO:0007669"/>
    <property type="project" value="UniProtKB-EC"/>
</dbReference>
<gene>
    <name evidence="21" type="ORF">V1264_003158</name>
</gene>
<evidence type="ECO:0000313" key="22">
    <source>
        <dbReference type="Proteomes" id="UP001374579"/>
    </source>
</evidence>
<comment type="catalytic activity">
    <reaction evidence="14">
        <text>hypotaurine + NADH + O2 + H(+) = taurine + NAD(+) + H2O</text>
        <dbReference type="Rhea" id="RHEA:74111"/>
        <dbReference type="ChEBI" id="CHEBI:15377"/>
        <dbReference type="ChEBI" id="CHEBI:15378"/>
        <dbReference type="ChEBI" id="CHEBI:15379"/>
        <dbReference type="ChEBI" id="CHEBI:57540"/>
        <dbReference type="ChEBI" id="CHEBI:57853"/>
        <dbReference type="ChEBI" id="CHEBI:57945"/>
        <dbReference type="ChEBI" id="CHEBI:507393"/>
        <dbReference type="EC" id="1.14.13.8"/>
    </reaction>
    <physiologicalReaction direction="left-to-right" evidence="14">
        <dbReference type="Rhea" id="RHEA:74112"/>
    </physiologicalReaction>
</comment>
<comment type="catalytic activity">
    <reaction evidence="15">
        <text>hypotaurine + NADPH + O2 + H(+) = taurine + NADP(+) + H2O</text>
        <dbReference type="Rhea" id="RHEA:69819"/>
        <dbReference type="ChEBI" id="CHEBI:15377"/>
        <dbReference type="ChEBI" id="CHEBI:15378"/>
        <dbReference type="ChEBI" id="CHEBI:15379"/>
        <dbReference type="ChEBI" id="CHEBI:57783"/>
        <dbReference type="ChEBI" id="CHEBI:57853"/>
        <dbReference type="ChEBI" id="CHEBI:58349"/>
        <dbReference type="ChEBI" id="CHEBI:507393"/>
        <dbReference type="EC" id="1.14.13.8"/>
    </reaction>
    <physiologicalReaction direction="left-to-right" evidence="15">
        <dbReference type="Rhea" id="RHEA:69820"/>
    </physiologicalReaction>
</comment>
<evidence type="ECO:0000256" key="10">
    <source>
        <dbReference type="ARBA" id="ARBA00023002"/>
    </source>
</evidence>
<keyword evidence="10 18" id="KW-0560">Oxidoreductase</keyword>
<proteinExistence type="inferred from homology"/>
<keyword evidence="5 20" id="KW-0812">Transmembrane</keyword>
<feature type="transmembrane region" description="Helical" evidence="20">
    <location>
        <begin position="533"/>
        <end position="550"/>
    </location>
</feature>
<evidence type="ECO:0000256" key="18">
    <source>
        <dbReference type="PIRNR" id="PIRNR000332"/>
    </source>
</evidence>
<evidence type="ECO:0000256" key="7">
    <source>
        <dbReference type="ARBA" id="ARBA00022827"/>
    </source>
</evidence>
<evidence type="ECO:0000256" key="4">
    <source>
        <dbReference type="ARBA" id="ARBA00022630"/>
    </source>
</evidence>
<comment type="catalytic activity">
    <reaction evidence="16">
        <text>trimethylamine + NADPH + O2 = trimethylamine N-oxide + NADP(+) + H2O</text>
        <dbReference type="Rhea" id="RHEA:31979"/>
        <dbReference type="ChEBI" id="CHEBI:15377"/>
        <dbReference type="ChEBI" id="CHEBI:15379"/>
        <dbReference type="ChEBI" id="CHEBI:15724"/>
        <dbReference type="ChEBI" id="CHEBI:57783"/>
        <dbReference type="ChEBI" id="CHEBI:58349"/>
        <dbReference type="ChEBI" id="CHEBI:58389"/>
        <dbReference type="EC" id="1.14.13.148"/>
    </reaction>
    <physiologicalReaction direction="left-to-right" evidence="16">
        <dbReference type="Rhea" id="RHEA:31980"/>
    </physiologicalReaction>
</comment>
<comment type="subcellular location">
    <subcellularLocation>
        <location evidence="2">Endoplasmic reticulum membrane</location>
        <topology evidence="2">Single-pass membrane protein</topology>
    </subcellularLocation>
</comment>
<protein>
    <recommendedName>
        <fullName evidence="19">Flavin-containing monooxygenase</fullName>
        <ecNumber evidence="19">1.-.-.-</ecNumber>
    </recommendedName>
</protein>
<dbReference type="Proteomes" id="UP001374579">
    <property type="component" value="Unassembled WGS sequence"/>
</dbReference>
<keyword evidence="6 18" id="KW-0256">Endoplasmic reticulum</keyword>
<dbReference type="EC" id="1.-.-.-" evidence="19"/>
<accession>A0AAN9B4D0</accession>
<reference evidence="21 22" key="1">
    <citation type="submission" date="2024-02" db="EMBL/GenBank/DDBJ databases">
        <title>Chromosome-scale genome assembly of the rough periwinkle Littorina saxatilis.</title>
        <authorList>
            <person name="De Jode A."/>
            <person name="Faria R."/>
            <person name="Formenti G."/>
            <person name="Sims Y."/>
            <person name="Smith T.P."/>
            <person name="Tracey A."/>
            <person name="Wood J.M.D."/>
            <person name="Zagrodzka Z.B."/>
            <person name="Johannesson K."/>
            <person name="Butlin R.K."/>
            <person name="Leder E.H."/>
        </authorList>
    </citation>
    <scope>NUCLEOTIDE SEQUENCE [LARGE SCALE GENOMIC DNA]</scope>
    <source>
        <strain evidence="21">Snail1</strain>
        <tissue evidence="21">Muscle</tissue>
    </source>
</reference>
<sequence>MEEWQPKQYVRRVAVVGCGVAGLTAIKACLEEGLEPHCFEMNSDIGGVWYTSDSPKPGGGPQMYDSLITNISKAMMCFSDFPCPPHYPPFLPHKLFQQYLHSYAQHFELQKHITFNTKVLEVAKAEDYITSGRWTVTTTKVQADKQTEEKTTSEFDAVILCQGFYRVPHSPHVPGMKEEFKGKIHHVDSYKNPQDFRDRTVIVVGSASSAGDVACDTAPVAKQVYLSVHHGAYTISRLVNGRTPWDFLLRRVTLNYVPRSLAHRVMVAKASKWLDPVSSGLKPKPSQPRSQNNFIVNDQLPFKIMTGQLKVVAHIEKLTGNAEAHLEDGTVLREIDDIIFATGYKHDFSVIDPSFLSSEPESEKLELYKMTFPLSLPHDTLTLLGCLRANGPIPPLLENQARLAARVISRKHKLPERSMRRHDVDLINSQQLERHGCLKYAFQYLDIADNIATELGIKPNWWHFCLQGDVKMALAVLLGPAHPFHYRLVGPHTWDGARDAIFSAYRETVFATQHRKVAIEEGKERGGSGELRWLLWMVLSLLGLCLAWLCL</sequence>
<keyword evidence="8 18" id="KW-0521">NADP</keyword>
<keyword evidence="4 18" id="KW-0285">Flavoprotein</keyword>
<organism evidence="21 22">
    <name type="scientific">Littorina saxatilis</name>
    <dbReference type="NCBI Taxonomy" id="31220"/>
    <lineage>
        <taxon>Eukaryota</taxon>
        <taxon>Metazoa</taxon>
        <taxon>Spiralia</taxon>
        <taxon>Lophotrochozoa</taxon>
        <taxon>Mollusca</taxon>
        <taxon>Gastropoda</taxon>
        <taxon>Caenogastropoda</taxon>
        <taxon>Littorinimorpha</taxon>
        <taxon>Littorinoidea</taxon>
        <taxon>Littorinidae</taxon>
        <taxon>Littorina</taxon>
    </lineage>
</organism>
<dbReference type="SUPFAM" id="SSF51905">
    <property type="entry name" value="FAD/NAD(P)-binding domain"/>
    <property type="match status" value="2"/>
</dbReference>
<dbReference type="FunFam" id="3.50.50.60:FF:000159">
    <property type="entry name" value="Dimethylaniline monooxygenase [N-oxide-forming]"/>
    <property type="match status" value="1"/>
</dbReference>
<evidence type="ECO:0000256" key="20">
    <source>
        <dbReference type="SAM" id="Phobius"/>
    </source>
</evidence>
<evidence type="ECO:0000256" key="11">
    <source>
        <dbReference type="ARBA" id="ARBA00023033"/>
    </source>
</evidence>
<evidence type="ECO:0000256" key="8">
    <source>
        <dbReference type="ARBA" id="ARBA00022857"/>
    </source>
</evidence>
<dbReference type="InterPro" id="IPR036188">
    <property type="entry name" value="FAD/NAD-bd_sf"/>
</dbReference>
<evidence type="ECO:0000256" key="14">
    <source>
        <dbReference type="ARBA" id="ARBA00047338"/>
    </source>
</evidence>
<dbReference type="Pfam" id="PF00743">
    <property type="entry name" value="FMO-like"/>
    <property type="match status" value="1"/>
</dbReference>
<dbReference type="GO" id="GO:0050660">
    <property type="term" value="F:flavin adenine dinucleotide binding"/>
    <property type="evidence" value="ECO:0007669"/>
    <property type="project" value="InterPro"/>
</dbReference>
<comment type="catalytic activity">
    <reaction evidence="17">
        <text>N,N-dimethylaniline + NADPH + O2 + H(+) = N,N-dimethylaniline N-oxide + NADP(+) + H2O</text>
        <dbReference type="Rhea" id="RHEA:24468"/>
        <dbReference type="ChEBI" id="CHEBI:15377"/>
        <dbReference type="ChEBI" id="CHEBI:15378"/>
        <dbReference type="ChEBI" id="CHEBI:15379"/>
        <dbReference type="ChEBI" id="CHEBI:16269"/>
        <dbReference type="ChEBI" id="CHEBI:17735"/>
        <dbReference type="ChEBI" id="CHEBI:57783"/>
        <dbReference type="ChEBI" id="CHEBI:58349"/>
        <dbReference type="EC" id="1.14.13.8"/>
    </reaction>
    <physiologicalReaction direction="left-to-right" evidence="17">
        <dbReference type="Rhea" id="RHEA:24469"/>
    </physiologicalReaction>
</comment>